<evidence type="ECO:0000256" key="4">
    <source>
        <dbReference type="SAM" id="SignalP"/>
    </source>
</evidence>
<dbReference type="Proteomes" id="UP000026962">
    <property type="component" value="Chromosome 11"/>
</dbReference>
<dbReference type="Gene3D" id="3.30.70.330">
    <property type="match status" value="1"/>
</dbReference>
<dbReference type="eggNOG" id="KOG1190">
    <property type="taxonomic scope" value="Eukaryota"/>
</dbReference>
<dbReference type="Pfam" id="PF11835">
    <property type="entry name" value="RRM_8"/>
    <property type="match status" value="1"/>
</dbReference>
<feature type="signal peptide" evidence="4">
    <location>
        <begin position="1"/>
        <end position="24"/>
    </location>
</feature>
<feature type="chain" id="PRO_5002367810" description="PTBP1-like RNA recognition motif 2 domain-containing protein" evidence="4">
    <location>
        <begin position="25"/>
        <end position="192"/>
    </location>
</feature>
<dbReference type="InterPro" id="IPR012677">
    <property type="entry name" value="Nucleotide-bd_a/b_plait_sf"/>
</dbReference>
<dbReference type="InterPro" id="IPR021790">
    <property type="entry name" value="PTBP1-like_RRM2"/>
</dbReference>
<dbReference type="CDD" id="cd12422">
    <property type="entry name" value="RRM2_PTBP1_hnRNPL_like"/>
    <property type="match status" value="1"/>
</dbReference>
<dbReference type="EnsemblPlants" id="OPUNC11G12520.1">
    <property type="protein sequence ID" value="OPUNC11G12520.1"/>
    <property type="gene ID" value="OPUNC11G12520"/>
</dbReference>
<keyword evidence="2" id="KW-0694">RNA-binding</keyword>
<dbReference type="PANTHER" id="PTHR15592">
    <property type="entry name" value="MATRIN 3/NUCLEAR PROTEIN 220-RELATED"/>
    <property type="match status" value="1"/>
</dbReference>
<evidence type="ECO:0000259" key="5">
    <source>
        <dbReference type="Pfam" id="PF11835"/>
    </source>
</evidence>
<evidence type="ECO:0000256" key="1">
    <source>
        <dbReference type="ARBA" id="ARBA00022737"/>
    </source>
</evidence>
<evidence type="ECO:0000256" key="2">
    <source>
        <dbReference type="ARBA" id="ARBA00022884"/>
    </source>
</evidence>
<evidence type="ECO:0000313" key="6">
    <source>
        <dbReference type="EnsemblPlants" id="OPUNC11G12520.1"/>
    </source>
</evidence>
<dbReference type="InterPro" id="IPR035979">
    <property type="entry name" value="RBD_domain_sf"/>
</dbReference>
<dbReference type="STRING" id="4537.A0A0E0MFT2"/>
<keyword evidence="1" id="KW-0677">Repeat</keyword>
<sequence>MGFIVWRLCGRVLVAGGAASRCDAHHLFGEMQSQLGGDSSSVLCVVVSHVLYLVTDEVLSQVYNAYGAVAVQVLATNSLDVKALVLFRSSCDAVRARSATNGRNIYDDCCLLDAQHVQPFNGNGVTMTPTKCSTSGPSNATTRPEAESTPVAPERVFPSTPVSSAPSTSLVATATPVSLIETKEAEVDMGKV</sequence>
<feature type="region of interest" description="Disordered" evidence="3">
    <location>
        <begin position="131"/>
        <end position="167"/>
    </location>
</feature>
<organism evidence="6">
    <name type="scientific">Oryza punctata</name>
    <name type="common">Red rice</name>
    <dbReference type="NCBI Taxonomy" id="4537"/>
    <lineage>
        <taxon>Eukaryota</taxon>
        <taxon>Viridiplantae</taxon>
        <taxon>Streptophyta</taxon>
        <taxon>Embryophyta</taxon>
        <taxon>Tracheophyta</taxon>
        <taxon>Spermatophyta</taxon>
        <taxon>Magnoliopsida</taxon>
        <taxon>Liliopsida</taxon>
        <taxon>Poales</taxon>
        <taxon>Poaceae</taxon>
        <taxon>BOP clade</taxon>
        <taxon>Oryzoideae</taxon>
        <taxon>Oryzeae</taxon>
        <taxon>Oryzinae</taxon>
        <taxon>Oryza</taxon>
    </lineage>
</organism>
<reference evidence="6" key="1">
    <citation type="submission" date="2015-04" db="UniProtKB">
        <authorList>
            <consortium name="EnsemblPlants"/>
        </authorList>
    </citation>
    <scope>IDENTIFICATION</scope>
</reference>
<name>A0A0E0MFT2_ORYPU</name>
<protein>
    <recommendedName>
        <fullName evidence="5">PTBP1-like RNA recognition motif 2 domain-containing protein</fullName>
    </recommendedName>
</protein>
<dbReference type="SUPFAM" id="SSF54928">
    <property type="entry name" value="RNA-binding domain, RBD"/>
    <property type="match status" value="1"/>
</dbReference>
<reference evidence="6" key="2">
    <citation type="submission" date="2018-05" db="EMBL/GenBank/DDBJ databases">
        <title>OpunRS2 (Oryza punctata Reference Sequence Version 2).</title>
        <authorList>
            <person name="Zhang J."/>
            <person name="Kudrna D."/>
            <person name="Lee S."/>
            <person name="Talag J."/>
            <person name="Welchert J."/>
            <person name="Wing R.A."/>
        </authorList>
    </citation>
    <scope>NUCLEOTIDE SEQUENCE [LARGE SCALE GENOMIC DNA]</scope>
</reference>
<feature type="domain" description="PTBP1-like RNA recognition motif 2" evidence="5">
    <location>
        <begin position="31"/>
        <end position="119"/>
    </location>
</feature>
<dbReference type="Gramene" id="OPUNC11G12520.1">
    <property type="protein sequence ID" value="OPUNC11G12520.1"/>
    <property type="gene ID" value="OPUNC11G12520"/>
</dbReference>
<evidence type="ECO:0000256" key="3">
    <source>
        <dbReference type="SAM" id="MobiDB-lite"/>
    </source>
</evidence>
<evidence type="ECO:0000313" key="7">
    <source>
        <dbReference type="Proteomes" id="UP000026962"/>
    </source>
</evidence>
<feature type="compositionally biased region" description="Polar residues" evidence="3">
    <location>
        <begin position="131"/>
        <end position="142"/>
    </location>
</feature>
<proteinExistence type="predicted"/>
<dbReference type="HOGENOM" id="CLU_110009_0_0_1"/>
<feature type="compositionally biased region" description="Low complexity" evidence="3">
    <location>
        <begin position="158"/>
        <end position="167"/>
    </location>
</feature>
<dbReference type="OMA" id="DKTCAPR"/>
<dbReference type="AlphaFoldDB" id="A0A0E0MFT2"/>
<keyword evidence="4" id="KW-0732">Signal</keyword>
<dbReference type="GO" id="GO:0003723">
    <property type="term" value="F:RNA binding"/>
    <property type="evidence" value="ECO:0007669"/>
    <property type="project" value="UniProtKB-KW"/>
</dbReference>
<accession>A0A0E0MFT2</accession>
<keyword evidence="7" id="KW-1185">Reference proteome</keyword>